<accession>A0A0L6UK35</accession>
<sequence>MYKEHDRKGDGIDIGDNKAGGLFWVGVLVFTVSRSGSGMGGMDGVCCEDGIGSGVTKGSGDGGRGGREDRYLYALVCFGCFGFEGGGNRSSSLSFKLLVLTMKVGSKGVSQKMSYELGWFRREKPYVYCTTESSPYTWYTPGLEFAHPVTLNTSNPAGRMSGEAPVALDPEINILVVQNYRDPTLTSYYYSHLTSHQFNKQTLHQYPKHLIQHSLNTQLTIPGLRILTYCIGDTPGYLMTQSAQHCKKKKLAQLPEVDMLKLPGSFCCYSKFSPRLIQLSFDAQSLCILHSDCSKTSTHANRWSLDGSLTGECCILVHTICNLSLHTPNAAPICLNFILAEVKKEKDKTQFTEISWCIRFMFRAIQDSMYKNFNNLEYPIWDVFWVAKMHTTTSCASNIYIPTYCETQRRFPNQQLKIFEICINNQFCWGVGGSFQINKKIIPQLGKPLASPKGGYRVIT</sequence>
<dbReference type="EMBL" id="LAVV01010731">
    <property type="protein sequence ID" value="KNZ48652.1"/>
    <property type="molecule type" value="Genomic_DNA"/>
</dbReference>
<dbReference type="Proteomes" id="UP000037035">
    <property type="component" value="Unassembled WGS sequence"/>
</dbReference>
<dbReference type="AlphaFoldDB" id="A0A0L6UK35"/>
<reference evidence="1 2" key="1">
    <citation type="submission" date="2015-08" db="EMBL/GenBank/DDBJ databases">
        <title>Next Generation Sequencing and Analysis of the Genome of Puccinia sorghi L Schw, the Causal Agent of Maize Common Rust.</title>
        <authorList>
            <person name="Rochi L."/>
            <person name="Burguener G."/>
            <person name="Darino M."/>
            <person name="Turjanski A."/>
            <person name="Kreff E."/>
            <person name="Dieguez M.J."/>
            <person name="Sacco F."/>
        </authorList>
    </citation>
    <scope>NUCLEOTIDE SEQUENCE [LARGE SCALE GENOMIC DNA]</scope>
    <source>
        <strain evidence="1 2">RO10H11247</strain>
    </source>
</reference>
<evidence type="ECO:0000313" key="1">
    <source>
        <dbReference type="EMBL" id="KNZ48652.1"/>
    </source>
</evidence>
<gene>
    <name evidence="1" type="ORF">VP01_550g1</name>
</gene>
<keyword evidence="2" id="KW-1185">Reference proteome</keyword>
<evidence type="ECO:0000313" key="2">
    <source>
        <dbReference type="Proteomes" id="UP000037035"/>
    </source>
</evidence>
<proteinExistence type="predicted"/>
<name>A0A0L6UK35_9BASI</name>
<comment type="caution">
    <text evidence="1">The sequence shown here is derived from an EMBL/GenBank/DDBJ whole genome shotgun (WGS) entry which is preliminary data.</text>
</comment>
<dbReference type="VEuPathDB" id="FungiDB:VP01_550g1"/>
<organism evidence="1 2">
    <name type="scientific">Puccinia sorghi</name>
    <dbReference type="NCBI Taxonomy" id="27349"/>
    <lineage>
        <taxon>Eukaryota</taxon>
        <taxon>Fungi</taxon>
        <taxon>Dikarya</taxon>
        <taxon>Basidiomycota</taxon>
        <taxon>Pucciniomycotina</taxon>
        <taxon>Pucciniomycetes</taxon>
        <taxon>Pucciniales</taxon>
        <taxon>Pucciniaceae</taxon>
        <taxon>Puccinia</taxon>
    </lineage>
</organism>
<protein>
    <submittedName>
        <fullName evidence="1">Uncharacterized protein</fullName>
    </submittedName>
</protein>